<organism evidence="1">
    <name type="scientific">Guillardia theta (strain CCMP2712)</name>
    <name type="common">Cryptophyte</name>
    <dbReference type="NCBI Taxonomy" id="905079"/>
    <lineage>
        <taxon>Eukaryota</taxon>
        <taxon>Cryptophyceae</taxon>
        <taxon>Pyrenomonadales</taxon>
        <taxon>Geminigeraceae</taxon>
        <taxon>Guillardia</taxon>
    </lineage>
</organism>
<dbReference type="GeneID" id="17306095"/>
<dbReference type="EMBL" id="JH992982">
    <property type="protein sequence ID" value="EKX49416.1"/>
    <property type="molecule type" value="Genomic_DNA"/>
</dbReference>
<dbReference type="HOGENOM" id="CLU_995509_0_0_1"/>
<dbReference type="EnsemblProtists" id="EKX49416">
    <property type="protein sequence ID" value="EKX49416"/>
    <property type="gene ID" value="GUITHDRAFT_136083"/>
</dbReference>
<evidence type="ECO:0000313" key="1">
    <source>
        <dbReference type="EMBL" id="EKX49416.1"/>
    </source>
</evidence>
<dbReference type="KEGG" id="gtt:GUITHDRAFT_136083"/>
<dbReference type="PaxDb" id="55529-EKX49416"/>
<dbReference type="AlphaFoldDB" id="L1JLK4"/>
<reference evidence="3" key="2">
    <citation type="submission" date="2012-11" db="EMBL/GenBank/DDBJ databases">
        <authorList>
            <person name="Kuo A."/>
            <person name="Curtis B.A."/>
            <person name="Tanifuji G."/>
            <person name="Burki F."/>
            <person name="Gruber A."/>
            <person name="Irimia M."/>
            <person name="Maruyama S."/>
            <person name="Arias M.C."/>
            <person name="Ball S.G."/>
            <person name="Gile G.H."/>
            <person name="Hirakawa Y."/>
            <person name="Hopkins J.F."/>
            <person name="Rensing S.A."/>
            <person name="Schmutz J."/>
            <person name="Symeonidi A."/>
            <person name="Elias M."/>
            <person name="Eveleigh R.J."/>
            <person name="Herman E.K."/>
            <person name="Klute M.J."/>
            <person name="Nakayama T."/>
            <person name="Obornik M."/>
            <person name="Reyes-Prieto A."/>
            <person name="Armbrust E.V."/>
            <person name="Aves S.J."/>
            <person name="Beiko R.G."/>
            <person name="Coutinho P."/>
            <person name="Dacks J.B."/>
            <person name="Durnford D.G."/>
            <person name="Fast N.M."/>
            <person name="Green B.R."/>
            <person name="Grisdale C."/>
            <person name="Hempe F."/>
            <person name="Henrissat B."/>
            <person name="Hoppner M.P."/>
            <person name="Ishida K.-I."/>
            <person name="Kim E."/>
            <person name="Koreny L."/>
            <person name="Kroth P.G."/>
            <person name="Liu Y."/>
            <person name="Malik S.-B."/>
            <person name="Maier U.G."/>
            <person name="McRose D."/>
            <person name="Mock T."/>
            <person name="Neilson J.A."/>
            <person name="Onodera N.T."/>
            <person name="Poole A.M."/>
            <person name="Pritham E.J."/>
            <person name="Richards T.A."/>
            <person name="Rocap G."/>
            <person name="Roy S.W."/>
            <person name="Sarai C."/>
            <person name="Schaack S."/>
            <person name="Shirato S."/>
            <person name="Slamovits C.H."/>
            <person name="Spencer D.F."/>
            <person name="Suzuki S."/>
            <person name="Worden A.Z."/>
            <person name="Zauner S."/>
            <person name="Barry K."/>
            <person name="Bell C."/>
            <person name="Bharti A.K."/>
            <person name="Crow J.A."/>
            <person name="Grimwood J."/>
            <person name="Kramer R."/>
            <person name="Lindquist E."/>
            <person name="Lucas S."/>
            <person name="Salamov A."/>
            <person name="McFadden G.I."/>
            <person name="Lane C.E."/>
            <person name="Keeling P.J."/>
            <person name="Gray M.W."/>
            <person name="Grigoriev I.V."/>
            <person name="Archibald J.M."/>
        </authorList>
    </citation>
    <scope>NUCLEOTIDE SEQUENCE</scope>
    <source>
        <strain evidence="3">CCMP2712</strain>
    </source>
</reference>
<proteinExistence type="predicted"/>
<dbReference type="Gene3D" id="1.10.150.20">
    <property type="entry name" value="5' to 3' exonuclease, C-terminal subdomain"/>
    <property type="match status" value="1"/>
</dbReference>
<evidence type="ECO:0000313" key="3">
    <source>
        <dbReference type="Proteomes" id="UP000011087"/>
    </source>
</evidence>
<dbReference type="RefSeq" id="XP_005836396.1">
    <property type="nucleotide sequence ID" value="XM_005836339.1"/>
</dbReference>
<reference evidence="2" key="3">
    <citation type="submission" date="2015-06" db="UniProtKB">
        <authorList>
            <consortium name="EnsemblProtists"/>
        </authorList>
    </citation>
    <scope>IDENTIFICATION</scope>
</reference>
<keyword evidence="3" id="KW-1185">Reference proteome</keyword>
<protein>
    <submittedName>
        <fullName evidence="1 2">Uncharacterized protein</fullName>
    </submittedName>
</protein>
<gene>
    <name evidence="1" type="ORF">GUITHDRAFT_136083</name>
</gene>
<name>L1JLK4_GUITC</name>
<dbReference type="Proteomes" id="UP000011087">
    <property type="component" value="Unassembled WGS sequence"/>
</dbReference>
<reference evidence="1 3" key="1">
    <citation type="journal article" date="2012" name="Nature">
        <title>Algal genomes reveal evolutionary mosaicism and the fate of nucleomorphs.</title>
        <authorList>
            <consortium name="DOE Joint Genome Institute"/>
            <person name="Curtis B.A."/>
            <person name="Tanifuji G."/>
            <person name="Burki F."/>
            <person name="Gruber A."/>
            <person name="Irimia M."/>
            <person name="Maruyama S."/>
            <person name="Arias M.C."/>
            <person name="Ball S.G."/>
            <person name="Gile G.H."/>
            <person name="Hirakawa Y."/>
            <person name="Hopkins J.F."/>
            <person name="Kuo A."/>
            <person name="Rensing S.A."/>
            <person name="Schmutz J."/>
            <person name="Symeonidi A."/>
            <person name="Elias M."/>
            <person name="Eveleigh R.J."/>
            <person name="Herman E.K."/>
            <person name="Klute M.J."/>
            <person name="Nakayama T."/>
            <person name="Obornik M."/>
            <person name="Reyes-Prieto A."/>
            <person name="Armbrust E.V."/>
            <person name="Aves S.J."/>
            <person name="Beiko R.G."/>
            <person name="Coutinho P."/>
            <person name="Dacks J.B."/>
            <person name="Durnford D.G."/>
            <person name="Fast N.M."/>
            <person name="Green B.R."/>
            <person name="Grisdale C.J."/>
            <person name="Hempel F."/>
            <person name="Henrissat B."/>
            <person name="Hoppner M.P."/>
            <person name="Ishida K."/>
            <person name="Kim E."/>
            <person name="Koreny L."/>
            <person name="Kroth P.G."/>
            <person name="Liu Y."/>
            <person name="Malik S.B."/>
            <person name="Maier U.G."/>
            <person name="McRose D."/>
            <person name="Mock T."/>
            <person name="Neilson J.A."/>
            <person name="Onodera N.T."/>
            <person name="Poole A.M."/>
            <person name="Pritham E.J."/>
            <person name="Richards T.A."/>
            <person name="Rocap G."/>
            <person name="Roy S.W."/>
            <person name="Sarai C."/>
            <person name="Schaack S."/>
            <person name="Shirato S."/>
            <person name="Slamovits C.H."/>
            <person name="Spencer D.F."/>
            <person name="Suzuki S."/>
            <person name="Worden A.Z."/>
            <person name="Zauner S."/>
            <person name="Barry K."/>
            <person name="Bell C."/>
            <person name="Bharti A.K."/>
            <person name="Crow J.A."/>
            <person name="Grimwood J."/>
            <person name="Kramer R."/>
            <person name="Lindquist E."/>
            <person name="Lucas S."/>
            <person name="Salamov A."/>
            <person name="McFadden G.I."/>
            <person name="Lane C.E."/>
            <person name="Keeling P.J."/>
            <person name="Gray M.W."/>
            <person name="Grigoriev I.V."/>
            <person name="Archibald J.M."/>
        </authorList>
    </citation>
    <scope>NUCLEOTIDE SEQUENCE</scope>
    <source>
        <strain evidence="1 3">CCMP2712</strain>
    </source>
</reference>
<sequence length="280" mass="31423">MSGKRGEARAVDDEGDFLCEDVAGRAKETIVRCGLLGDSVVNALKGARVTYKESNNPYLDVVLPGDLACMYVPARQLESFDRMMQQELQNPVWFSHQGKGNENVGKETATSNPGLERSLKGRVDEIRRSAVFPHCLWSYCEQRHKSAAICIEKSKSVDTSSTISKAQYLFVVKHDIQVIPVCHALMCPLLPYYLLVAPPIRASELVLQLPGMQKPASDKVLKHFRRLGAFFCAEQEEIEKVVGDRDEATRLHRLFRCSRGHHNYAIKCAKKANAAARMFR</sequence>
<accession>L1JLK4</accession>
<evidence type="ECO:0000313" key="2">
    <source>
        <dbReference type="EnsemblProtists" id="EKX49416"/>
    </source>
</evidence>